<dbReference type="Proteomes" id="UP001596473">
    <property type="component" value="Unassembled WGS sequence"/>
</dbReference>
<keyword evidence="1" id="KW-0732">Signal</keyword>
<evidence type="ECO:0000256" key="1">
    <source>
        <dbReference type="SAM" id="SignalP"/>
    </source>
</evidence>
<protein>
    <recommendedName>
        <fullName evidence="4">Sel1 repeat family protein</fullName>
    </recommendedName>
</protein>
<evidence type="ECO:0000313" key="2">
    <source>
        <dbReference type="EMBL" id="MFC7419393.1"/>
    </source>
</evidence>
<sequence length="265" mass="29223">MKKRVLAVVVVLTVATGFLISQASPVITNFITGVQPQDKALPHSLAGADSSEKNQSINQSAMLQASPFAKNKNIDLSSDELKTLPHLNTVMNVPDKEVISPEEAARRKKMEALGYMVPADYLTRDLQSLKKMAKSGDAYAMVHLGEKYYFELNKNPENPDYNPQTDYANQAKSTFKDALVAGNIRSAGIISELYLQENTLVDAYAWHLISDRLGDSISADWFRSTKVYTEASEQLKQAAKAKLPVLIAELDGRSKAANRTPIFKS</sequence>
<organism evidence="2 3">
    <name type="scientific">Iodobacter arcticus</name>
    <dbReference type="NCBI Taxonomy" id="590593"/>
    <lineage>
        <taxon>Bacteria</taxon>
        <taxon>Pseudomonadati</taxon>
        <taxon>Pseudomonadota</taxon>
        <taxon>Betaproteobacteria</taxon>
        <taxon>Neisseriales</taxon>
        <taxon>Chitinibacteraceae</taxon>
        <taxon>Iodobacter</taxon>
    </lineage>
</organism>
<feature type="chain" id="PRO_5046596866" description="Sel1 repeat family protein" evidence="1">
    <location>
        <begin position="24"/>
        <end position="265"/>
    </location>
</feature>
<accession>A0ABW2QVB4</accession>
<dbReference type="RefSeq" id="WP_380186849.1">
    <property type="nucleotide sequence ID" value="NZ_JBHTBQ010000009.1"/>
</dbReference>
<reference evidence="3" key="1">
    <citation type="journal article" date="2019" name="Int. J. Syst. Evol. Microbiol.">
        <title>The Global Catalogue of Microorganisms (GCM) 10K type strain sequencing project: providing services to taxonomists for standard genome sequencing and annotation.</title>
        <authorList>
            <consortium name="The Broad Institute Genomics Platform"/>
            <consortium name="The Broad Institute Genome Sequencing Center for Infectious Disease"/>
            <person name="Wu L."/>
            <person name="Ma J."/>
        </authorList>
    </citation>
    <scope>NUCLEOTIDE SEQUENCE [LARGE SCALE GENOMIC DNA]</scope>
    <source>
        <strain evidence="3">CCUG 62945</strain>
    </source>
</reference>
<name>A0ABW2QVB4_9NEIS</name>
<keyword evidence="3" id="KW-1185">Reference proteome</keyword>
<proteinExistence type="predicted"/>
<evidence type="ECO:0008006" key="4">
    <source>
        <dbReference type="Google" id="ProtNLM"/>
    </source>
</evidence>
<evidence type="ECO:0000313" key="3">
    <source>
        <dbReference type="Proteomes" id="UP001596473"/>
    </source>
</evidence>
<gene>
    <name evidence="2" type="ORF">ACFQNF_05820</name>
</gene>
<dbReference type="EMBL" id="JBHTBQ010000009">
    <property type="protein sequence ID" value="MFC7419393.1"/>
    <property type="molecule type" value="Genomic_DNA"/>
</dbReference>
<comment type="caution">
    <text evidence="2">The sequence shown here is derived from an EMBL/GenBank/DDBJ whole genome shotgun (WGS) entry which is preliminary data.</text>
</comment>
<feature type="signal peptide" evidence="1">
    <location>
        <begin position="1"/>
        <end position="23"/>
    </location>
</feature>